<keyword evidence="2" id="KW-1185">Reference proteome</keyword>
<sequence>RRAAADLDDATARLLATLDRVGDAAAAAALAQRAAESYAGLGALPDAAHAFWLAGRLHDGLGNVEDAVWHLESAVEGFTAARQRGPRGEAANVLVDVLRRSGQEARADDLARTLTT</sequence>
<organism evidence="1 2">
    <name type="scientific">Cellulomonas triticagri</name>
    <dbReference type="NCBI Taxonomy" id="2483352"/>
    <lineage>
        <taxon>Bacteria</taxon>
        <taxon>Bacillati</taxon>
        <taxon>Actinomycetota</taxon>
        <taxon>Actinomycetes</taxon>
        <taxon>Micrococcales</taxon>
        <taxon>Cellulomonadaceae</taxon>
        <taxon>Cellulomonas</taxon>
    </lineage>
</organism>
<evidence type="ECO:0000313" key="1">
    <source>
        <dbReference type="EMBL" id="RMI08904.1"/>
    </source>
</evidence>
<evidence type="ECO:0008006" key="3">
    <source>
        <dbReference type="Google" id="ProtNLM"/>
    </source>
</evidence>
<dbReference type="EMBL" id="RFFI01000067">
    <property type="protein sequence ID" value="RMI08904.1"/>
    <property type="molecule type" value="Genomic_DNA"/>
</dbReference>
<feature type="non-terminal residue" evidence="1">
    <location>
        <position position="1"/>
    </location>
</feature>
<comment type="caution">
    <text evidence="1">The sequence shown here is derived from an EMBL/GenBank/DDBJ whole genome shotgun (WGS) entry which is preliminary data.</text>
</comment>
<dbReference type="InterPro" id="IPR011990">
    <property type="entry name" value="TPR-like_helical_dom_sf"/>
</dbReference>
<name>A0A3M2J7P4_9CELL</name>
<gene>
    <name evidence="1" type="ORF">EBM89_12505</name>
</gene>
<dbReference type="SUPFAM" id="SSF48452">
    <property type="entry name" value="TPR-like"/>
    <property type="match status" value="1"/>
</dbReference>
<protein>
    <recommendedName>
        <fullName evidence="3">Tetratricopeptide repeat protein</fullName>
    </recommendedName>
</protein>
<evidence type="ECO:0000313" key="2">
    <source>
        <dbReference type="Proteomes" id="UP000269289"/>
    </source>
</evidence>
<proteinExistence type="predicted"/>
<dbReference type="Proteomes" id="UP000269289">
    <property type="component" value="Unassembled WGS sequence"/>
</dbReference>
<accession>A0A3M2J7P4</accession>
<dbReference type="AlphaFoldDB" id="A0A3M2J7P4"/>
<reference evidence="1 2" key="1">
    <citation type="submission" date="2018-10" db="EMBL/GenBank/DDBJ databases">
        <title>Isolation, diversity and antifungal activity of actinobacteria from wheat.</title>
        <authorList>
            <person name="Han C."/>
        </authorList>
    </citation>
    <scope>NUCLEOTIDE SEQUENCE [LARGE SCALE GENOMIC DNA]</scope>
    <source>
        <strain evidence="1 2">NEAU-YY56</strain>
    </source>
</reference>